<dbReference type="STRING" id="121719.APZ00_11915"/>
<dbReference type="InterPro" id="IPR038404">
    <property type="entry name" value="TRAP_DctP_sf"/>
</dbReference>
<evidence type="ECO:0000313" key="3">
    <source>
        <dbReference type="EMBL" id="ALV27682.1"/>
    </source>
</evidence>
<dbReference type="PANTHER" id="PTHR33376">
    <property type="match status" value="1"/>
</dbReference>
<dbReference type="InterPro" id="IPR018389">
    <property type="entry name" value="DctP_fam"/>
</dbReference>
<dbReference type="eggNOG" id="COG1638">
    <property type="taxonomic scope" value="Bacteria"/>
</dbReference>
<dbReference type="SUPFAM" id="SSF53850">
    <property type="entry name" value="Periplasmic binding protein-like II"/>
    <property type="match status" value="1"/>
</dbReference>
<feature type="chain" id="PRO_5006842769" evidence="2">
    <location>
        <begin position="27"/>
        <end position="326"/>
    </location>
</feature>
<evidence type="ECO:0000256" key="1">
    <source>
        <dbReference type="ARBA" id="ARBA00022729"/>
    </source>
</evidence>
<sequence length="326" mass="35131">MKLAHTTKTAVLAGMVLAGGILTASAQTTLTVTHSSPADSHFGLAAAAFKKVAEEKSGGTLNVVIQRMDNEREALESVQFGSQECAMGSAGPLGNFVAETRVLDVPFLFDSYDHARGVLDSDVGQELLALFPARGLYGVAWMENGFRNLTTGSKAVNSPEDLRGMKIRTMENQVHMQAWQAAGVLPTPMAFSELPSALQQGTVDGQENPIPVILSNNLDMMQKHLYLTRHVYSPGIFVCNPDFIAGLTDEQKAAVEEGGKAASAANRARVEQDESAGIETLRTRGIEVVEISDRDAYREAMASANAGFETQFGAELLQRIRDWKAQ</sequence>
<protein>
    <submittedName>
        <fullName evidence="3">C4-dicarboxylate ABC transporter substrate-binding protein</fullName>
    </submittedName>
</protein>
<proteinExistence type="predicted"/>
<name>A0A0U3P4D2_9HYPH</name>
<dbReference type="PANTHER" id="PTHR33376:SF18">
    <property type="entry name" value="2,3-DIKETO-L-GULONATE-BINDING PERIPLASMIC PROTEIN YIAO"/>
    <property type="match status" value="1"/>
</dbReference>
<accession>A0A0U3P4D2</accession>
<dbReference type="Gene3D" id="3.40.190.170">
    <property type="entry name" value="Bacterial extracellular solute-binding protein, family 7"/>
    <property type="match status" value="1"/>
</dbReference>
<organism evidence="3 4">
    <name type="scientific">Pannonibacter phragmitetus</name>
    <dbReference type="NCBI Taxonomy" id="121719"/>
    <lineage>
        <taxon>Bacteria</taxon>
        <taxon>Pseudomonadati</taxon>
        <taxon>Pseudomonadota</taxon>
        <taxon>Alphaproteobacteria</taxon>
        <taxon>Hyphomicrobiales</taxon>
        <taxon>Stappiaceae</taxon>
        <taxon>Pannonibacter</taxon>
    </lineage>
</organism>
<dbReference type="Proteomes" id="UP000064921">
    <property type="component" value="Chromosome"/>
</dbReference>
<keyword evidence="1 2" id="KW-0732">Signal</keyword>
<dbReference type="GO" id="GO:0030246">
    <property type="term" value="F:carbohydrate binding"/>
    <property type="evidence" value="ECO:0007669"/>
    <property type="project" value="TreeGrafter"/>
</dbReference>
<gene>
    <name evidence="3" type="ORF">APZ00_11915</name>
</gene>
<evidence type="ECO:0000313" key="4">
    <source>
        <dbReference type="Proteomes" id="UP000064921"/>
    </source>
</evidence>
<keyword evidence="4" id="KW-1185">Reference proteome</keyword>
<dbReference type="GO" id="GO:0030288">
    <property type="term" value="C:outer membrane-bounded periplasmic space"/>
    <property type="evidence" value="ECO:0007669"/>
    <property type="project" value="InterPro"/>
</dbReference>
<dbReference type="RefSeq" id="WP_058899034.1">
    <property type="nucleotide sequence ID" value="NZ_CP013068.1"/>
</dbReference>
<dbReference type="Pfam" id="PF03480">
    <property type="entry name" value="DctP"/>
    <property type="match status" value="1"/>
</dbReference>
<dbReference type="KEGG" id="pphr:APZ00_11915"/>
<dbReference type="NCBIfam" id="NF037995">
    <property type="entry name" value="TRAP_S1"/>
    <property type="match status" value="1"/>
</dbReference>
<reference evidence="3 4" key="1">
    <citation type="submission" date="2015-10" db="EMBL/GenBank/DDBJ databases">
        <title>The world's first case of liver abscess caused by Pannonibacter phragmitetus.</title>
        <authorList>
            <person name="Ming D."/>
            <person name="Wang M."/>
            <person name="Zhou Y."/>
            <person name="Jiang T."/>
            <person name="Hu S."/>
        </authorList>
    </citation>
    <scope>NUCLEOTIDE SEQUENCE [LARGE SCALE GENOMIC DNA]</scope>
    <source>
        <strain evidence="3 4">31801</strain>
    </source>
</reference>
<dbReference type="PIRSF" id="PIRSF006470">
    <property type="entry name" value="DctB"/>
    <property type="match status" value="1"/>
</dbReference>
<dbReference type="AlphaFoldDB" id="A0A0U3P4D2"/>
<dbReference type="NCBIfam" id="TIGR00787">
    <property type="entry name" value="dctP"/>
    <property type="match status" value="1"/>
</dbReference>
<feature type="signal peptide" evidence="2">
    <location>
        <begin position="1"/>
        <end position="26"/>
    </location>
</feature>
<dbReference type="GO" id="GO:0055085">
    <property type="term" value="P:transmembrane transport"/>
    <property type="evidence" value="ECO:0007669"/>
    <property type="project" value="InterPro"/>
</dbReference>
<evidence type="ECO:0000256" key="2">
    <source>
        <dbReference type="SAM" id="SignalP"/>
    </source>
</evidence>
<dbReference type="EMBL" id="CP013068">
    <property type="protein sequence ID" value="ALV27682.1"/>
    <property type="molecule type" value="Genomic_DNA"/>
</dbReference>
<dbReference type="InterPro" id="IPR004682">
    <property type="entry name" value="TRAP_DctP"/>
</dbReference>